<dbReference type="AlphaFoldDB" id="A0A1P8WNS9"/>
<name>A0A1P8WNS9_9PLAN</name>
<evidence type="ECO:0000313" key="2">
    <source>
        <dbReference type="Proteomes" id="UP000187735"/>
    </source>
</evidence>
<sequence>MKAFADHDKRETITLCDVDSNALAKAAAKVKGKTFRTGDF</sequence>
<dbReference type="RefSeq" id="WP_257787781.1">
    <property type="nucleotide sequence ID" value="NZ_CP017641.1"/>
</dbReference>
<keyword evidence="2" id="KW-1185">Reference proteome</keyword>
<gene>
    <name evidence="1" type="ORF">Fuma_05377</name>
</gene>
<evidence type="ECO:0000313" key="1">
    <source>
        <dbReference type="EMBL" id="APZ95716.1"/>
    </source>
</evidence>
<reference evidence="1 2" key="1">
    <citation type="journal article" date="2016" name="Front. Microbiol.">
        <title>Fuerstia marisgermanicae gen. nov., sp. nov., an Unusual Member of the Phylum Planctomycetes from the German Wadden Sea.</title>
        <authorList>
            <person name="Kohn T."/>
            <person name="Heuer A."/>
            <person name="Jogler M."/>
            <person name="Vollmers J."/>
            <person name="Boedeker C."/>
            <person name="Bunk B."/>
            <person name="Rast P."/>
            <person name="Borchert D."/>
            <person name="Glockner I."/>
            <person name="Freese H.M."/>
            <person name="Klenk H.P."/>
            <person name="Overmann J."/>
            <person name="Kaster A.K."/>
            <person name="Rohde M."/>
            <person name="Wiegand S."/>
            <person name="Jogler C."/>
        </authorList>
    </citation>
    <scope>NUCLEOTIDE SEQUENCE [LARGE SCALE GENOMIC DNA]</scope>
    <source>
        <strain evidence="1 2">NH11</strain>
    </source>
</reference>
<accession>A0A1P8WNS9</accession>
<dbReference type="Proteomes" id="UP000187735">
    <property type="component" value="Chromosome"/>
</dbReference>
<dbReference type="EMBL" id="CP017641">
    <property type="protein sequence ID" value="APZ95716.1"/>
    <property type="molecule type" value="Genomic_DNA"/>
</dbReference>
<dbReference type="KEGG" id="fmr:Fuma_05377"/>
<protein>
    <submittedName>
        <fullName evidence="1">Uncharacterized protein</fullName>
    </submittedName>
</protein>
<proteinExistence type="predicted"/>
<organism evidence="1 2">
    <name type="scientific">Fuerstiella marisgermanici</name>
    <dbReference type="NCBI Taxonomy" id="1891926"/>
    <lineage>
        <taxon>Bacteria</taxon>
        <taxon>Pseudomonadati</taxon>
        <taxon>Planctomycetota</taxon>
        <taxon>Planctomycetia</taxon>
        <taxon>Planctomycetales</taxon>
        <taxon>Planctomycetaceae</taxon>
        <taxon>Fuerstiella</taxon>
    </lineage>
</organism>